<dbReference type="Pfam" id="PF00176">
    <property type="entry name" value="SNF2-rel_dom"/>
    <property type="match status" value="1"/>
</dbReference>
<dbReference type="Gene3D" id="3.30.870.10">
    <property type="entry name" value="Endonuclease Chain A"/>
    <property type="match status" value="1"/>
</dbReference>
<dbReference type="InterPro" id="IPR038718">
    <property type="entry name" value="SNF2-like_sf"/>
</dbReference>
<keyword evidence="2" id="KW-0347">Helicase</keyword>
<keyword evidence="1" id="KW-0378">Hydrolase</keyword>
<dbReference type="SUPFAM" id="SSF52540">
    <property type="entry name" value="P-loop containing nucleoside triphosphate hydrolases"/>
    <property type="match status" value="1"/>
</dbReference>
<gene>
    <name evidence="5" type="ORF">NX722_15710</name>
</gene>
<dbReference type="Proteomes" id="UP001209854">
    <property type="component" value="Unassembled WGS sequence"/>
</dbReference>
<evidence type="ECO:0000256" key="2">
    <source>
        <dbReference type="ARBA" id="ARBA00022806"/>
    </source>
</evidence>
<keyword evidence="2" id="KW-0547">Nucleotide-binding</keyword>
<comment type="caution">
    <text evidence="5">The sequence shown here is derived from an EMBL/GenBank/DDBJ whole genome shotgun (WGS) entry which is preliminary data.</text>
</comment>
<dbReference type="InterPro" id="IPR025202">
    <property type="entry name" value="PLD-like_dom"/>
</dbReference>
<accession>A0ABT3MYG4</accession>
<dbReference type="Gene3D" id="3.40.50.10810">
    <property type="entry name" value="Tandem AAA-ATPase domain"/>
    <property type="match status" value="1"/>
</dbReference>
<evidence type="ECO:0000313" key="6">
    <source>
        <dbReference type="Proteomes" id="UP001209854"/>
    </source>
</evidence>
<dbReference type="PANTHER" id="PTHR45766">
    <property type="entry name" value="DNA ANNEALING HELICASE AND ENDONUCLEASE ZRANB3 FAMILY MEMBER"/>
    <property type="match status" value="1"/>
</dbReference>
<dbReference type="SUPFAM" id="SSF56024">
    <property type="entry name" value="Phospholipase D/nuclease"/>
    <property type="match status" value="1"/>
</dbReference>
<evidence type="ECO:0000256" key="1">
    <source>
        <dbReference type="ARBA" id="ARBA00022801"/>
    </source>
</evidence>
<organism evidence="5 6">
    <name type="scientific">Endozoicomonas gorgoniicola</name>
    <dbReference type="NCBI Taxonomy" id="1234144"/>
    <lineage>
        <taxon>Bacteria</taxon>
        <taxon>Pseudomonadati</taxon>
        <taxon>Pseudomonadota</taxon>
        <taxon>Gammaproteobacteria</taxon>
        <taxon>Oceanospirillales</taxon>
        <taxon>Endozoicomonadaceae</taxon>
        <taxon>Endozoicomonas</taxon>
    </lineage>
</organism>
<keyword evidence="6" id="KW-1185">Reference proteome</keyword>
<evidence type="ECO:0000259" key="4">
    <source>
        <dbReference type="Pfam" id="PF13091"/>
    </source>
</evidence>
<dbReference type="EMBL" id="JAPFCC010000001">
    <property type="protein sequence ID" value="MCW7554039.1"/>
    <property type="molecule type" value="Genomic_DNA"/>
</dbReference>
<proteinExistence type="predicted"/>
<name>A0ABT3MYG4_9GAMM</name>
<keyword evidence="2" id="KW-0067">ATP-binding</keyword>
<feature type="domain" description="SNF2 N-terminal" evidence="3">
    <location>
        <begin position="250"/>
        <end position="303"/>
    </location>
</feature>
<dbReference type="Pfam" id="PF13091">
    <property type="entry name" value="PLDc_2"/>
    <property type="match status" value="1"/>
</dbReference>
<evidence type="ECO:0000313" key="5">
    <source>
        <dbReference type="EMBL" id="MCW7554039.1"/>
    </source>
</evidence>
<dbReference type="CDD" id="cd09179">
    <property type="entry name" value="PLDc_N_DEXD_a"/>
    <property type="match status" value="1"/>
</dbReference>
<dbReference type="InterPro" id="IPR000330">
    <property type="entry name" value="SNF2_N"/>
</dbReference>
<sequence>MIQRYSSRQQPLGRSFIREKLVGAQSYDRIAGFFRSSIFEVAGEALDSMTGKVRVICNSELLAEDVITAKAARQAMRRDWCAGEPEKLPEANHDRFKTLYEFLVSGKMEVRVLPDEAFGLVHGKAGVITLADGSKTSFMGSTNESLTAWKLNYEMVWEDDSQEAVDWVENEFNALWNHHLATPLSDFVITDIKRISERVEVDRSTWQQEPDIDPAAAIVEIPVYRKEFGLWPHQKYFVKKAFDDHLKGGARYILADQVGLGKTVQLALAGMLMALQGNKPVLVIAPKPLTLQWQDELMELLTRPPSGRVSSGWMNRVLPGLLPGRRVFSNARGGWALFPRGSLLPVLKSRITFLLLTMNASLWMKLTAPDGKK</sequence>
<feature type="domain" description="Phospholipase D-like" evidence="4">
    <location>
        <begin position="51"/>
        <end position="176"/>
    </location>
</feature>
<reference evidence="5 6" key="1">
    <citation type="submission" date="2022-10" db="EMBL/GenBank/DDBJ databases">
        <title>High-quality genome sequences of two octocoral-associated bacteria, Endozoicomonas euniceicola EF212 and Endozoicomonas gorgoniicola PS125.</title>
        <authorList>
            <person name="Chiou Y.-J."/>
            <person name="Chen Y.-H."/>
        </authorList>
    </citation>
    <scope>NUCLEOTIDE SEQUENCE [LARGE SCALE GENOMIC DNA]</scope>
    <source>
        <strain evidence="5 6">PS125</strain>
    </source>
</reference>
<dbReference type="InterPro" id="IPR027417">
    <property type="entry name" value="P-loop_NTPase"/>
</dbReference>
<protein>
    <submittedName>
        <fullName evidence="5">Phospholipase D-like domain-containing protein</fullName>
    </submittedName>
</protein>
<dbReference type="PANTHER" id="PTHR45766:SF6">
    <property type="entry name" value="SWI_SNF-RELATED MATRIX-ASSOCIATED ACTIN-DEPENDENT REGULATOR OF CHROMATIN SUBFAMILY A-LIKE PROTEIN 1"/>
    <property type="match status" value="1"/>
</dbReference>
<dbReference type="RefSeq" id="WP_262563777.1">
    <property type="nucleotide sequence ID" value="NZ_JAPFCC010000001.1"/>
</dbReference>
<evidence type="ECO:0000259" key="3">
    <source>
        <dbReference type="Pfam" id="PF00176"/>
    </source>
</evidence>